<dbReference type="AlphaFoldDB" id="A0A317KZU6"/>
<proteinExistence type="predicted"/>
<dbReference type="Proteomes" id="UP000245624">
    <property type="component" value="Unassembled WGS sequence"/>
</dbReference>
<keyword evidence="1" id="KW-0812">Transmembrane</keyword>
<feature type="transmembrane region" description="Helical" evidence="1">
    <location>
        <begin position="62"/>
        <end position="78"/>
    </location>
</feature>
<keyword evidence="1" id="KW-1133">Transmembrane helix</keyword>
<evidence type="ECO:0000256" key="1">
    <source>
        <dbReference type="SAM" id="Phobius"/>
    </source>
</evidence>
<comment type="caution">
    <text evidence="2">The sequence shown here is derived from an EMBL/GenBank/DDBJ whole genome shotgun (WGS) entry which is preliminary data.</text>
</comment>
<protein>
    <submittedName>
        <fullName evidence="2">Uncharacterized protein</fullName>
    </submittedName>
</protein>
<feature type="transmembrane region" description="Helical" evidence="1">
    <location>
        <begin position="6"/>
        <end position="25"/>
    </location>
</feature>
<organism evidence="2 3">
    <name type="scientific">Gracilibacillus dipsosauri</name>
    <dbReference type="NCBI Taxonomy" id="178340"/>
    <lineage>
        <taxon>Bacteria</taxon>
        <taxon>Bacillati</taxon>
        <taxon>Bacillota</taxon>
        <taxon>Bacilli</taxon>
        <taxon>Bacillales</taxon>
        <taxon>Bacillaceae</taxon>
        <taxon>Gracilibacillus</taxon>
    </lineage>
</organism>
<sequence>MFIHFNLIEWFATIISWSIIGFIAFKIYQKKTDDLENWKLVFIILIGFLALDLNWVSRSHSISFAVIPLGVLILALFLKKRGSWEKYKPYAWLGFWANYIFLFLSLIANLIHGQIYDKSDIHTFISDTSNMEVINVDTSKIEYSVSLSKLMEMVESAYLEESDDYYWIEEDLHTEQGTPKQFPYQLIEVNPKWGSGIDASIFLEKDRQGILILTEEENYYFRTAEPF</sequence>
<dbReference type="EMBL" id="QGTD01000008">
    <property type="protein sequence ID" value="PWU69071.1"/>
    <property type="molecule type" value="Genomic_DNA"/>
</dbReference>
<evidence type="ECO:0000313" key="2">
    <source>
        <dbReference type="EMBL" id="PWU69071.1"/>
    </source>
</evidence>
<gene>
    <name evidence="2" type="ORF">DLJ74_11720</name>
</gene>
<name>A0A317KZU6_9BACI</name>
<evidence type="ECO:0000313" key="3">
    <source>
        <dbReference type="Proteomes" id="UP000245624"/>
    </source>
</evidence>
<keyword evidence="3" id="KW-1185">Reference proteome</keyword>
<feature type="transmembrane region" description="Helical" evidence="1">
    <location>
        <begin position="37"/>
        <end position="56"/>
    </location>
</feature>
<feature type="transmembrane region" description="Helical" evidence="1">
    <location>
        <begin position="90"/>
        <end position="111"/>
    </location>
</feature>
<keyword evidence="1" id="KW-0472">Membrane</keyword>
<reference evidence="2 3" key="1">
    <citation type="submission" date="2018-05" db="EMBL/GenBank/DDBJ databases">
        <title>Genomic analysis of Gracilibacillus dipsosauri DD1 reveals novel features of a salt-tolerant amylase.</title>
        <authorList>
            <person name="Deutch C.E."/>
            <person name="Yang S."/>
        </authorList>
    </citation>
    <scope>NUCLEOTIDE SEQUENCE [LARGE SCALE GENOMIC DNA]</scope>
    <source>
        <strain evidence="2 3">DD1</strain>
    </source>
</reference>
<dbReference type="OrthoDB" id="2438344at2"/>
<dbReference type="RefSeq" id="WP_109984571.1">
    <property type="nucleotide sequence ID" value="NZ_QGTD01000008.1"/>
</dbReference>
<accession>A0A317KZU6</accession>